<evidence type="ECO:0000256" key="3">
    <source>
        <dbReference type="ARBA" id="ARBA00022927"/>
    </source>
</evidence>
<proteinExistence type="inferred from homology"/>
<evidence type="ECO:0000313" key="7">
    <source>
        <dbReference type="Proteomes" id="UP000694941"/>
    </source>
</evidence>
<sequence length="417" mass="46939">MYFSILSISTTKGDPLITEKYQNDVKEECLKSFIHKIVTSKPGCMPPVMEKNGVYCYFIHRDKLLYIALTTAVTSTVVAVELLDRFHHILKDFCGGVSEHVVKKNLVLVHEIMTGMLNGGYIQATDTEKLKAMIYSEVQLKKNADVGLHYRGCRQNEIFLDVVERLVVLFDPKGNLKRFQLNGALQMKTFLPSQASVKIGLNEDLIVTKELNKAAAYNTGVCLDSCTFHENVKKEDFYTNHSLLVQPPQGEFCVMNYTVDASLPPVFPFRLVSVIQESATSDLDVILKLKAEMPGNTEALNIKVHLPVPSRTTSVMQQFSMKDNTANFSETERTVTWNIKKLPGSAEIVAKFKLIDARQNKAYALQLGPIAVEFEVSNFVCSGLRINFLKVVNLATAQTIQRWVRYVTLADSYMFLI</sequence>
<comment type="subcellular location">
    <subcellularLocation>
        <location evidence="1">Endomembrane system</location>
    </subcellularLocation>
</comment>
<dbReference type="PIRSF" id="PIRSF005992">
    <property type="entry name" value="Clathrin_mu"/>
    <property type="match status" value="1"/>
</dbReference>
<protein>
    <submittedName>
        <fullName evidence="8">AP-4 complex subunit mu-1-like</fullName>
    </submittedName>
</protein>
<dbReference type="SUPFAM" id="SSF49447">
    <property type="entry name" value="Second domain of Mu2 adaptin subunit (ap50) of ap2 adaptor"/>
    <property type="match status" value="1"/>
</dbReference>
<evidence type="ECO:0000256" key="4">
    <source>
        <dbReference type="ARBA" id="ARBA00023136"/>
    </source>
</evidence>
<dbReference type="PANTHER" id="PTHR10529">
    <property type="entry name" value="AP COMPLEX SUBUNIT MU"/>
    <property type="match status" value="1"/>
</dbReference>
<dbReference type="Gene3D" id="2.60.40.1170">
    <property type="entry name" value="Mu homology domain, subdomain B"/>
    <property type="match status" value="2"/>
</dbReference>
<comment type="similarity">
    <text evidence="5">Belongs to the adaptor complexes medium subunit family.</text>
</comment>
<evidence type="ECO:0000259" key="6">
    <source>
        <dbReference type="PROSITE" id="PS51072"/>
    </source>
</evidence>
<evidence type="ECO:0000256" key="5">
    <source>
        <dbReference type="PIRNR" id="PIRNR005992"/>
    </source>
</evidence>
<dbReference type="SUPFAM" id="SSF64356">
    <property type="entry name" value="SNARE-like"/>
    <property type="match status" value="1"/>
</dbReference>
<keyword evidence="3 5" id="KW-0653">Protein transport</keyword>
<dbReference type="InterPro" id="IPR011012">
    <property type="entry name" value="Longin-like_dom_sf"/>
</dbReference>
<evidence type="ECO:0000256" key="2">
    <source>
        <dbReference type="ARBA" id="ARBA00022448"/>
    </source>
</evidence>
<gene>
    <name evidence="8" type="primary">LOC106467403</name>
</gene>
<organism evidence="7 8">
    <name type="scientific">Limulus polyphemus</name>
    <name type="common">Atlantic horseshoe crab</name>
    <dbReference type="NCBI Taxonomy" id="6850"/>
    <lineage>
        <taxon>Eukaryota</taxon>
        <taxon>Metazoa</taxon>
        <taxon>Ecdysozoa</taxon>
        <taxon>Arthropoda</taxon>
        <taxon>Chelicerata</taxon>
        <taxon>Merostomata</taxon>
        <taxon>Xiphosura</taxon>
        <taxon>Limulidae</taxon>
        <taxon>Limulus</taxon>
    </lineage>
</organism>
<dbReference type="PRINTS" id="PR00314">
    <property type="entry name" value="CLATHRINADPT"/>
</dbReference>
<dbReference type="Proteomes" id="UP000694941">
    <property type="component" value="Unplaced"/>
</dbReference>
<dbReference type="Pfam" id="PF00928">
    <property type="entry name" value="Adap_comp_sub"/>
    <property type="match status" value="1"/>
</dbReference>
<dbReference type="RefSeq" id="XP_022251943.1">
    <property type="nucleotide sequence ID" value="XM_022396235.1"/>
</dbReference>
<dbReference type="GeneID" id="106467403"/>
<evidence type="ECO:0000256" key="1">
    <source>
        <dbReference type="ARBA" id="ARBA00004308"/>
    </source>
</evidence>
<dbReference type="PROSITE" id="PS51072">
    <property type="entry name" value="MHD"/>
    <property type="match status" value="1"/>
</dbReference>
<name>A0ABM1T7T7_LIMPO</name>
<evidence type="ECO:0000313" key="8">
    <source>
        <dbReference type="RefSeq" id="XP_022251943.1"/>
    </source>
</evidence>
<dbReference type="Gene3D" id="3.30.450.60">
    <property type="match status" value="1"/>
</dbReference>
<keyword evidence="4" id="KW-0472">Membrane</keyword>
<dbReference type="InterPro" id="IPR036168">
    <property type="entry name" value="AP2_Mu_C_sf"/>
</dbReference>
<reference evidence="8" key="1">
    <citation type="submission" date="2025-08" db="UniProtKB">
        <authorList>
            <consortium name="RefSeq"/>
        </authorList>
    </citation>
    <scope>IDENTIFICATION</scope>
    <source>
        <tissue evidence="8">Muscle</tissue>
    </source>
</reference>
<dbReference type="InterPro" id="IPR001392">
    <property type="entry name" value="Clathrin_mu"/>
</dbReference>
<dbReference type="InterPro" id="IPR050431">
    <property type="entry name" value="Adaptor_comp_med_subunit"/>
</dbReference>
<keyword evidence="2 5" id="KW-0813">Transport</keyword>
<feature type="domain" description="MHD" evidence="6">
    <location>
        <begin position="155"/>
        <end position="416"/>
    </location>
</feature>
<dbReference type="InterPro" id="IPR028565">
    <property type="entry name" value="MHD"/>
</dbReference>
<keyword evidence="7" id="KW-1185">Reference proteome</keyword>
<accession>A0ABM1T7T7</accession>